<dbReference type="SUPFAM" id="SSF51430">
    <property type="entry name" value="NAD(P)-linked oxidoreductase"/>
    <property type="match status" value="1"/>
</dbReference>
<gene>
    <name evidence="3" type="ORF">E0L32_012388</name>
</gene>
<keyword evidence="1" id="KW-0560">Oxidoreductase</keyword>
<dbReference type="STRING" id="1093900.A0A507BDK7"/>
<reference evidence="3 4" key="1">
    <citation type="submission" date="2019-06" db="EMBL/GenBank/DDBJ databases">
        <title>Draft genome sequence of the filamentous fungus Phialemoniopsis curvata isolated from diesel fuel.</title>
        <authorList>
            <person name="Varaljay V.A."/>
            <person name="Lyon W.J."/>
            <person name="Crouch A.L."/>
            <person name="Drake C.E."/>
            <person name="Hollomon J.M."/>
            <person name="Nadeau L.J."/>
            <person name="Nunn H.S."/>
            <person name="Stevenson B.S."/>
            <person name="Bojanowski C.L."/>
            <person name="Crookes-Goodson W.J."/>
        </authorList>
    </citation>
    <scope>NUCLEOTIDE SEQUENCE [LARGE SCALE GENOMIC DNA]</scope>
    <source>
        <strain evidence="3 4">D216</strain>
    </source>
</reference>
<sequence length="320" mass="34325">MGFLNFTWRPEITPDEQAFACMKAAIAGGATRWSTAYAYGPPDNPGAGLQLLGRYFAQHPEDAAKVTLFVRGCIAGAPPLLRPATSRAEVLASAAECAALLGPNKRMDIFGPARMDDGNVPVEETAAALRELVGRGEVGAAGLSEVSAETIRRACAVVPIAAVEEELSLWSTEILTNGVAEVCRENGVEIWAYAPLGYGFLTGQIRRFEDIPEGDLRRMLGRFRGENFNKNLDLVDKVEEFAARKGVKPAQLALAWVRAHSEVGNCGTIIPIPGTTSPAKVEENCRPVPLSAEEKAELDKILASISVVGHRSVPEMPEIC</sequence>
<evidence type="ECO:0000313" key="4">
    <source>
        <dbReference type="Proteomes" id="UP000319257"/>
    </source>
</evidence>
<evidence type="ECO:0000256" key="1">
    <source>
        <dbReference type="ARBA" id="ARBA00023002"/>
    </source>
</evidence>
<dbReference type="Proteomes" id="UP000319257">
    <property type="component" value="Unassembled WGS sequence"/>
</dbReference>
<dbReference type="GO" id="GO:0016491">
    <property type="term" value="F:oxidoreductase activity"/>
    <property type="evidence" value="ECO:0007669"/>
    <property type="project" value="UniProtKB-KW"/>
</dbReference>
<dbReference type="OrthoDB" id="37537at2759"/>
<evidence type="ECO:0000259" key="2">
    <source>
        <dbReference type="Pfam" id="PF00248"/>
    </source>
</evidence>
<comment type="caution">
    <text evidence="3">The sequence shown here is derived from an EMBL/GenBank/DDBJ whole genome shotgun (WGS) entry which is preliminary data.</text>
</comment>
<dbReference type="PANTHER" id="PTHR43625">
    <property type="entry name" value="AFLATOXIN B1 ALDEHYDE REDUCTASE"/>
    <property type="match status" value="1"/>
</dbReference>
<evidence type="ECO:0000313" key="3">
    <source>
        <dbReference type="EMBL" id="TPX16784.1"/>
    </source>
</evidence>
<dbReference type="InterPro" id="IPR036812">
    <property type="entry name" value="NAD(P)_OxRdtase_dom_sf"/>
</dbReference>
<keyword evidence="4" id="KW-1185">Reference proteome</keyword>
<dbReference type="InterPro" id="IPR023210">
    <property type="entry name" value="NADP_OxRdtase_dom"/>
</dbReference>
<dbReference type="InterPro" id="IPR050791">
    <property type="entry name" value="Aldo-Keto_reductase"/>
</dbReference>
<dbReference type="FunCoup" id="A0A507BDK7">
    <property type="interactions" value="42"/>
</dbReference>
<protein>
    <recommendedName>
        <fullName evidence="2">NADP-dependent oxidoreductase domain-containing protein</fullName>
    </recommendedName>
</protein>
<organism evidence="3 4">
    <name type="scientific">Thyridium curvatum</name>
    <dbReference type="NCBI Taxonomy" id="1093900"/>
    <lineage>
        <taxon>Eukaryota</taxon>
        <taxon>Fungi</taxon>
        <taxon>Dikarya</taxon>
        <taxon>Ascomycota</taxon>
        <taxon>Pezizomycotina</taxon>
        <taxon>Sordariomycetes</taxon>
        <taxon>Sordariomycetidae</taxon>
        <taxon>Thyridiales</taxon>
        <taxon>Thyridiaceae</taxon>
        <taxon>Thyridium</taxon>
    </lineage>
</organism>
<proteinExistence type="predicted"/>
<dbReference type="AlphaFoldDB" id="A0A507BDK7"/>
<dbReference type="EMBL" id="SKBQ01000166">
    <property type="protein sequence ID" value="TPX16784.1"/>
    <property type="molecule type" value="Genomic_DNA"/>
</dbReference>
<dbReference type="Gene3D" id="3.20.20.100">
    <property type="entry name" value="NADP-dependent oxidoreductase domain"/>
    <property type="match status" value="1"/>
</dbReference>
<feature type="domain" description="NADP-dependent oxidoreductase" evidence="2">
    <location>
        <begin position="2"/>
        <end position="302"/>
    </location>
</feature>
<dbReference type="Pfam" id="PF00248">
    <property type="entry name" value="Aldo_ket_red"/>
    <property type="match status" value="1"/>
</dbReference>
<dbReference type="CDD" id="cd19077">
    <property type="entry name" value="AKR_AKR8A1-2"/>
    <property type="match status" value="1"/>
</dbReference>
<dbReference type="GeneID" id="41979835"/>
<dbReference type="InParanoid" id="A0A507BDK7"/>
<dbReference type="PANTHER" id="PTHR43625:SF78">
    <property type="entry name" value="PYRIDOXAL REDUCTASE-RELATED"/>
    <property type="match status" value="1"/>
</dbReference>
<dbReference type="RefSeq" id="XP_030998495.1">
    <property type="nucleotide sequence ID" value="XM_031135223.1"/>
</dbReference>
<dbReference type="GO" id="GO:0005737">
    <property type="term" value="C:cytoplasm"/>
    <property type="evidence" value="ECO:0007669"/>
    <property type="project" value="TreeGrafter"/>
</dbReference>
<accession>A0A507BDK7</accession>
<name>A0A507BDK7_9PEZI</name>